<dbReference type="SUPFAM" id="SSF56801">
    <property type="entry name" value="Acetyl-CoA synthetase-like"/>
    <property type="match status" value="1"/>
</dbReference>
<evidence type="ECO:0000256" key="4">
    <source>
        <dbReference type="ARBA" id="ARBA00022840"/>
    </source>
</evidence>
<dbReference type="GO" id="GO:0005324">
    <property type="term" value="F:long-chain fatty acid transmembrane transporter activity"/>
    <property type="evidence" value="ECO:0007669"/>
    <property type="project" value="TreeGrafter"/>
</dbReference>
<name>A0A6V7V033_MELEN</name>
<dbReference type="GO" id="GO:0005524">
    <property type="term" value="F:ATP binding"/>
    <property type="evidence" value="ECO:0007669"/>
    <property type="project" value="UniProtKB-KW"/>
</dbReference>
<keyword evidence="4" id="KW-0067">ATP-binding</keyword>
<dbReference type="AlphaFoldDB" id="A0A6V7V033"/>
<evidence type="ECO:0000313" key="11">
    <source>
        <dbReference type="Proteomes" id="UP000580250"/>
    </source>
</evidence>
<accession>A0A6V7V033</accession>
<evidence type="ECO:0000259" key="8">
    <source>
        <dbReference type="Pfam" id="PF00501"/>
    </source>
</evidence>
<dbReference type="Pfam" id="PF00501">
    <property type="entry name" value="AMP-binding"/>
    <property type="match status" value="2"/>
</dbReference>
<dbReference type="GO" id="GO:0044539">
    <property type="term" value="P:long-chain fatty acid import into cell"/>
    <property type="evidence" value="ECO:0007669"/>
    <property type="project" value="TreeGrafter"/>
</dbReference>
<sequence>MNAINTGLLNPEIKIFIINNHNDININEDNNFILINDNELNNKSKPFTKKEIGFQNILAYLYTSGTTGQPKAVIIRHYRYYFMGIAGPIVFDINSNDILYITLPMYHGMAGIAGVGQMIVNALKKLKNIFPWTRNLKFNCISNSIGSTIVIRQKFSASHFWDDCQKFNCTIAIYIGEICRYLITQPKNSKDDKNHKIRMFCGLGLRPTIWEEFTQRFGIRKIAELYGATEGNATCVNIDNKVGVIGFLPIYTYFMKTTSIRIVKVDPISREYLRRPNGLCQICKPGETGEIVGMIRNDNPTRRFEGYLDRQETDKKIIKNVELVGDCAFASGDLIYWDTFGYLHFKDRLGDTFRCCGENVSTTEVENVLQGIKGIEELAVYGVEMEGKEGKHGVCSIVLNRDLEDNQIIDQIGRKFKENLPEYAIPKFIKFCEGLEKTGTFKLKKGEMRRNDLFNTRNNLFVWNRSLKKYMEFN</sequence>
<evidence type="ECO:0000256" key="2">
    <source>
        <dbReference type="ARBA" id="ARBA00022598"/>
    </source>
</evidence>
<dbReference type="GO" id="GO:0005789">
    <property type="term" value="C:endoplasmic reticulum membrane"/>
    <property type="evidence" value="ECO:0007669"/>
    <property type="project" value="TreeGrafter"/>
</dbReference>
<dbReference type="PANTHER" id="PTHR43107">
    <property type="entry name" value="LONG-CHAIN FATTY ACID TRANSPORT PROTEIN"/>
    <property type="match status" value="1"/>
</dbReference>
<organism evidence="10 11">
    <name type="scientific">Meloidogyne enterolobii</name>
    <name type="common">Root-knot nematode worm</name>
    <name type="synonym">Meloidogyne mayaguensis</name>
    <dbReference type="NCBI Taxonomy" id="390850"/>
    <lineage>
        <taxon>Eukaryota</taxon>
        <taxon>Metazoa</taxon>
        <taxon>Ecdysozoa</taxon>
        <taxon>Nematoda</taxon>
        <taxon>Chromadorea</taxon>
        <taxon>Rhabditida</taxon>
        <taxon>Tylenchina</taxon>
        <taxon>Tylenchomorpha</taxon>
        <taxon>Tylenchoidea</taxon>
        <taxon>Meloidogynidae</taxon>
        <taxon>Meloidogyninae</taxon>
        <taxon>Meloidogyne</taxon>
    </lineage>
</organism>
<evidence type="ECO:0000259" key="9">
    <source>
        <dbReference type="Pfam" id="PF13193"/>
    </source>
</evidence>
<comment type="similarity">
    <text evidence="1">Belongs to the ATP-dependent AMP-binding enzyme family.</text>
</comment>
<evidence type="ECO:0000256" key="1">
    <source>
        <dbReference type="ARBA" id="ARBA00006432"/>
    </source>
</evidence>
<keyword evidence="3" id="KW-0547">Nucleotide-binding</keyword>
<dbReference type="PROSITE" id="PS00455">
    <property type="entry name" value="AMP_BINDING"/>
    <property type="match status" value="1"/>
</dbReference>
<reference evidence="10 11" key="1">
    <citation type="submission" date="2020-08" db="EMBL/GenBank/DDBJ databases">
        <authorList>
            <person name="Koutsovoulos G."/>
            <person name="Danchin GJ E."/>
        </authorList>
    </citation>
    <scope>NUCLEOTIDE SEQUENCE [LARGE SCALE GENOMIC DNA]</scope>
</reference>
<dbReference type="Gene3D" id="3.40.50.12780">
    <property type="entry name" value="N-terminal domain of ligase-like"/>
    <property type="match status" value="1"/>
</dbReference>
<dbReference type="InterPro" id="IPR000873">
    <property type="entry name" value="AMP-dep_synth/lig_dom"/>
</dbReference>
<feature type="domain" description="AMP-dependent synthetase/ligase" evidence="8">
    <location>
        <begin position="44"/>
        <end position="114"/>
    </location>
</feature>
<dbReference type="Pfam" id="PF13193">
    <property type="entry name" value="AMP-binding_C"/>
    <property type="match status" value="1"/>
</dbReference>
<feature type="domain" description="AMP-dependent synthetase/ligase" evidence="8">
    <location>
        <begin position="145"/>
        <end position="292"/>
    </location>
</feature>
<keyword evidence="2" id="KW-0436">Ligase</keyword>
<dbReference type="OrthoDB" id="288590at2759"/>
<dbReference type="InterPro" id="IPR020845">
    <property type="entry name" value="AMP-binding_CS"/>
</dbReference>
<dbReference type="PANTHER" id="PTHR43107:SF15">
    <property type="entry name" value="FATTY ACID TRANSPORT PROTEIN 3, ISOFORM A"/>
    <property type="match status" value="1"/>
</dbReference>
<evidence type="ECO:0000256" key="5">
    <source>
        <dbReference type="ARBA" id="ARBA00036527"/>
    </source>
</evidence>
<dbReference type="GO" id="GO:0005886">
    <property type="term" value="C:plasma membrane"/>
    <property type="evidence" value="ECO:0007669"/>
    <property type="project" value="TreeGrafter"/>
</dbReference>
<dbReference type="EMBL" id="CAJEWN010000131">
    <property type="protein sequence ID" value="CAD2167725.1"/>
    <property type="molecule type" value="Genomic_DNA"/>
</dbReference>
<dbReference type="InterPro" id="IPR045851">
    <property type="entry name" value="AMP-bd_C_sf"/>
</dbReference>
<evidence type="ECO:0000256" key="7">
    <source>
        <dbReference type="ARBA" id="ARBA00048666"/>
    </source>
</evidence>
<dbReference type="Gene3D" id="3.30.300.30">
    <property type="match status" value="1"/>
</dbReference>
<comment type="catalytic activity">
    <reaction evidence="7">
        <text>tetracosanoate + ATP + CoA = tetracosanoyl-CoA + AMP + diphosphate</text>
        <dbReference type="Rhea" id="RHEA:33639"/>
        <dbReference type="ChEBI" id="CHEBI:30616"/>
        <dbReference type="ChEBI" id="CHEBI:31014"/>
        <dbReference type="ChEBI" id="CHEBI:33019"/>
        <dbReference type="ChEBI" id="CHEBI:57287"/>
        <dbReference type="ChEBI" id="CHEBI:65052"/>
        <dbReference type="ChEBI" id="CHEBI:456215"/>
    </reaction>
    <physiologicalReaction direction="left-to-right" evidence="7">
        <dbReference type="Rhea" id="RHEA:33640"/>
    </physiologicalReaction>
</comment>
<feature type="domain" description="AMP-binding enzyme C-terminal" evidence="9">
    <location>
        <begin position="364"/>
        <end position="442"/>
    </location>
</feature>
<protein>
    <recommendedName>
        <fullName evidence="6">Long-chain-fatty-acid--CoA ligase</fullName>
    </recommendedName>
</protein>
<dbReference type="Proteomes" id="UP000580250">
    <property type="component" value="Unassembled WGS sequence"/>
</dbReference>
<comment type="caution">
    <text evidence="10">The sequence shown here is derived from an EMBL/GenBank/DDBJ whole genome shotgun (WGS) entry which is preliminary data.</text>
</comment>
<gene>
    <name evidence="10" type="ORF">MENT_LOCUS19031</name>
</gene>
<evidence type="ECO:0000256" key="3">
    <source>
        <dbReference type="ARBA" id="ARBA00022741"/>
    </source>
</evidence>
<evidence type="ECO:0000256" key="6">
    <source>
        <dbReference type="ARBA" id="ARBA00041297"/>
    </source>
</evidence>
<dbReference type="GO" id="GO:0004467">
    <property type="term" value="F:long-chain fatty acid-CoA ligase activity"/>
    <property type="evidence" value="ECO:0007669"/>
    <property type="project" value="TreeGrafter"/>
</dbReference>
<dbReference type="InterPro" id="IPR025110">
    <property type="entry name" value="AMP-bd_C"/>
</dbReference>
<dbReference type="InterPro" id="IPR042099">
    <property type="entry name" value="ANL_N_sf"/>
</dbReference>
<evidence type="ECO:0000313" key="10">
    <source>
        <dbReference type="EMBL" id="CAD2167725.1"/>
    </source>
</evidence>
<comment type="catalytic activity">
    <reaction evidence="5">
        <text>a very long-chain fatty acid + ATP + CoA = a very long-chain fatty acyl-CoA + AMP + diphosphate</text>
        <dbReference type="Rhea" id="RHEA:54536"/>
        <dbReference type="ChEBI" id="CHEBI:30616"/>
        <dbReference type="ChEBI" id="CHEBI:33019"/>
        <dbReference type="ChEBI" id="CHEBI:57287"/>
        <dbReference type="ChEBI" id="CHEBI:58950"/>
        <dbReference type="ChEBI" id="CHEBI:138261"/>
        <dbReference type="ChEBI" id="CHEBI:456215"/>
    </reaction>
    <physiologicalReaction direction="left-to-right" evidence="5">
        <dbReference type="Rhea" id="RHEA:54537"/>
    </physiologicalReaction>
</comment>
<proteinExistence type="inferred from homology"/>